<evidence type="ECO:0000256" key="1">
    <source>
        <dbReference type="SAM" id="SignalP"/>
    </source>
</evidence>
<evidence type="ECO:0000313" key="3">
    <source>
        <dbReference type="Proteomes" id="UP000522333"/>
    </source>
</evidence>
<feature type="chain" id="PRO_5032778916" evidence="1">
    <location>
        <begin position="21"/>
        <end position="87"/>
    </location>
</feature>
<proteinExistence type="predicted"/>
<name>A0A848CIC4_9BACT</name>
<organism evidence="2 3">
    <name type="scientific">Desulfovibrio piger</name>
    <dbReference type="NCBI Taxonomy" id="901"/>
    <lineage>
        <taxon>Bacteria</taxon>
        <taxon>Pseudomonadati</taxon>
        <taxon>Thermodesulfobacteriota</taxon>
        <taxon>Desulfovibrionia</taxon>
        <taxon>Desulfovibrionales</taxon>
        <taxon>Desulfovibrionaceae</taxon>
        <taxon>Desulfovibrio</taxon>
    </lineage>
</organism>
<dbReference type="Proteomes" id="UP000522333">
    <property type="component" value="Unassembled WGS sequence"/>
</dbReference>
<dbReference type="RefSeq" id="WP_087353077.1">
    <property type="nucleotide sequence ID" value="NZ_CAMFBL010000069.1"/>
</dbReference>
<gene>
    <name evidence="2" type="ORF">HF854_08885</name>
</gene>
<reference evidence="2 3" key="1">
    <citation type="submission" date="2020-04" db="EMBL/GenBank/DDBJ databases">
        <authorList>
            <person name="Hitch T.C.A."/>
            <person name="Wylensek D."/>
            <person name="Clavel T."/>
        </authorList>
    </citation>
    <scope>NUCLEOTIDE SEQUENCE [LARGE SCALE GENOMIC DNA]</scope>
    <source>
        <strain evidence="2 3">PG-251-APC-1</strain>
    </source>
</reference>
<dbReference type="EMBL" id="JABAFY010000033">
    <property type="protein sequence ID" value="NME52629.1"/>
    <property type="molecule type" value="Genomic_DNA"/>
</dbReference>
<accession>A0A848CIC4</accession>
<feature type="signal peptide" evidence="1">
    <location>
        <begin position="1"/>
        <end position="20"/>
    </location>
</feature>
<protein>
    <submittedName>
        <fullName evidence="2">Uncharacterized protein</fullName>
    </submittedName>
</protein>
<comment type="caution">
    <text evidence="2">The sequence shown here is derived from an EMBL/GenBank/DDBJ whole genome shotgun (WGS) entry which is preliminary data.</text>
</comment>
<keyword evidence="1" id="KW-0732">Signal</keyword>
<sequence>MKKLILALFVLHAFCATAWAMELKWDRYYVYCTASGRPEVGNGNQVSNYLRSFGNNPSVDLITYPGFKDKAKADAYARSLRGRCPKK</sequence>
<dbReference type="AlphaFoldDB" id="A0A848CIC4"/>
<evidence type="ECO:0000313" key="2">
    <source>
        <dbReference type="EMBL" id="NME52629.1"/>
    </source>
</evidence>